<sequence>MKRIDLKANGDSLQTLISMDGGHVTEYYTVHCDGFLVGVGIFHNHNEKCTCAMVKDEVGEKHILGRLSDEFPLEVTELHQLEEYYNKMFPDNSL</sequence>
<dbReference type="PATRIC" id="fig|1229276.3.peg.3106"/>
<reference evidence="2" key="1">
    <citation type="submission" date="2014-04" db="EMBL/GenBank/DDBJ databases">
        <title>Whole-Genome optical mapping and complete genome sequence of Sphingobacterium deserti sp. nov., a new spaces isolated from desert in the west of China.</title>
        <authorList>
            <person name="Teng C."/>
            <person name="Zhou Z."/>
            <person name="Li X."/>
            <person name="Chen M."/>
            <person name="Lin M."/>
            <person name="Wang L."/>
            <person name="Su S."/>
            <person name="Zhang C."/>
            <person name="Zhang W."/>
        </authorList>
    </citation>
    <scope>NUCLEOTIDE SEQUENCE [LARGE SCALE GENOMIC DNA]</scope>
    <source>
        <strain evidence="2">ACCC05744</strain>
    </source>
</reference>
<reference evidence="1 2" key="2">
    <citation type="journal article" date="2015" name="PLoS ONE">
        <title>Whole-Genome Optical Mapping and Finished Genome Sequence of Sphingobacterium deserti sp. nov., a New Species Isolated from the Western Desert of China.</title>
        <authorList>
            <person name="Teng C."/>
            <person name="Zhou Z."/>
            <person name="Molnar I."/>
            <person name="Li X."/>
            <person name="Tang R."/>
            <person name="Chen M."/>
            <person name="Wang L."/>
            <person name="Su S."/>
            <person name="Zhang W."/>
            <person name="Lin M."/>
        </authorList>
    </citation>
    <scope>NUCLEOTIDE SEQUENCE [LARGE SCALE GENOMIC DNA]</scope>
    <source>
        <strain evidence="2">ACCC05744</strain>
    </source>
</reference>
<dbReference type="AlphaFoldDB" id="A0A0B8T2R5"/>
<name>A0A0B8T2R5_9SPHI</name>
<dbReference type="Proteomes" id="UP000031802">
    <property type="component" value="Unassembled WGS sequence"/>
</dbReference>
<evidence type="ECO:0000313" key="2">
    <source>
        <dbReference type="Proteomes" id="UP000031802"/>
    </source>
</evidence>
<organism evidence="1 2">
    <name type="scientific">Sphingobacterium deserti</name>
    <dbReference type="NCBI Taxonomy" id="1229276"/>
    <lineage>
        <taxon>Bacteria</taxon>
        <taxon>Pseudomonadati</taxon>
        <taxon>Bacteroidota</taxon>
        <taxon>Sphingobacteriia</taxon>
        <taxon>Sphingobacteriales</taxon>
        <taxon>Sphingobacteriaceae</taxon>
        <taxon>Sphingobacterium</taxon>
    </lineage>
</organism>
<protein>
    <submittedName>
        <fullName evidence="1">Uncharacterized protein</fullName>
    </submittedName>
</protein>
<keyword evidence="2" id="KW-1185">Reference proteome</keyword>
<accession>A0A0B8T2R5</accession>
<comment type="caution">
    <text evidence="1">The sequence shown here is derived from an EMBL/GenBank/DDBJ whole genome shotgun (WGS) entry which is preliminary data.</text>
</comment>
<dbReference type="OrthoDB" id="9841104at2"/>
<dbReference type="EMBL" id="JJMU01000054">
    <property type="protein sequence ID" value="KGE13168.1"/>
    <property type="molecule type" value="Genomic_DNA"/>
</dbReference>
<proteinExistence type="predicted"/>
<evidence type="ECO:0000313" key="1">
    <source>
        <dbReference type="EMBL" id="KGE13168.1"/>
    </source>
</evidence>
<gene>
    <name evidence="1" type="ORF">DI53_3004</name>
</gene>
<dbReference type="RefSeq" id="WP_037501240.1">
    <property type="nucleotide sequence ID" value="NZ_JJMU01000054.1"/>
</dbReference>